<evidence type="ECO:0000256" key="4">
    <source>
        <dbReference type="ARBA" id="ARBA00022989"/>
    </source>
</evidence>
<feature type="transmembrane region" description="Helical" evidence="7">
    <location>
        <begin position="21"/>
        <end position="41"/>
    </location>
</feature>
<name>A0A1I1T6T8_9GAMM</name>
<dbReference type="STRING" id="1123010.SAMN02745724_04769"/>
<comment type="subcellular location">
    <subcellularLocation>
        <location evidence="1">Cell membrane</location>
        <topology evidence="1">Multi-pass membrane protein</topology>
    </subcellularLocation>
</comment>
<feature type="transmembrane region" description="Helical" evidence="7">
    <location>
        <begin position="269"/>
        <end position="291"/>
    </location>
</feature>
<dbReference type="InterPro" id="IPR003838">
    <property type="entry name" value="ABC3_permease_C"/>
</dbReference>
<dbReference type="AlphaFoldDB" id="A0A1I1T6T8"/>
<dbReference type="InterPro" id="IPR050250">
    <property type="entry name" value="Macrolide_Exporter_MacB"/>
</dbReference>
<dbReference type="InterPro" id="IPR025857">
    <property type="entry name" value="MacB_PCD"/>
</dbReference>
<dbReference type="PANTHER" id="PTHR30572:SF4">
    <property type="entry name" value="ABC TRANSPORTER PERMEASE YTRF"/>
    <property type="match status" value="1"/>
</dbReference>
<evidence type="ECO:0000256" key="5">
    <source>
        <dbReference type="ARBA" id="ARBA00023136"/>
    </source>
</evidence>
<feature type="domain" description="MacB-like periplasmic core" evidence="9">
    <location>
        <begin position="20"/>
        <end position="232"/>
    </location>
</feature>
<dbReference type="RefSeq" id="WP_091990713.1">
    <property type="nucleotide sequence ID" value="NZ_FOLO01000065.1"/>
</dbReference>
<reference evidence="10 11" key="1">
    <citation type="submission" date="2016-10" db="EMBL/GenBank/DDBJ databases">
        <authorList>
            <person name="de Groot N.N."/>
        </authorList>
    </citation>
    <scope>NUCLEOTIDE SEQUENCE [LARGE SCALE GENOMIC DNA]</scope>
    <source>
        <strain evidence="10 11">DSM 6059</strain>
    </source>
</reference>
<protein>
    <submittedName>
        <fullName evidence="10">Duplicated orphan permease</fullName>
    </submittedName>
</protein>
<keyword evidence="2" id="KW-1003">Cell membrane</keyword>
<gene>
    <name evidence="10" type="ORF">SAMN02745724_04769</name>
</gene>
<dbReference type="GO" id="GO:0022857">
    <property type="term" value="F:transmembrane transporter activity"/>
    <property type="evidence" value="ECO:0007669"/>
    <property type="project" value="TreeGrafter"/>
</dbReference>
<dbReference type="OrthoDB" id="9770036at2"/>
<organism evidence="10 11">
    <name type="scientific">Pseudoalteromonas denitrificans DSM 6059</name>
    <dbReference type="NCBI Taxonomy" id="1123010"/>
    <lineage>
        <taxon>Bacteria</taxon>
        <taxon>Pseudomonadati</taxon>
        <taxon>Pseudomonadota</taxon>
        <taxon>Gammaproteobacteria</taxon>
        <taxon>Alteromonadales</taxon>
        <taxon>Pseudoalteromonadaceae</taxon>
        <taxon>Pseudoalteromonas</taxon>
    </lineage>
</organism>
<evidence type="ECO:0000259" key="9">
    <source>
        <dbReference type="Pfam" id="PF12704"/>
    </source>
</evidence>
<evidence type="ECO:0000256" key="2">
    <source>
        <dbReference type="ARBA" id="ARBA00022475"/>
    </source>
</evidence>
<feature type="transmembrane region" description="Helical" evidence="7">
    <location>
        <begin position="367"/>
        <end position="389"/>
    </location>
</feature>
<keyword evidence="3 7" id="KW-0812">Transmembrane</keyword>
<feature type="domain" description="ABC3 transporter permease C-terminal" evidence="8">
    <location>
        <begin position="273"/>
        <end position="390"/>
    </location>
</feature>
<feature type="domain" description="ABC3 transporter permease C-terminal" evidence="8">
    <location>
        <begin position="686"/>
        <end position="787"/>
    </location>
</feature>
<sequence length="806" mass="88339">MIFQDFKYALRLLAKKPGFTALTTLVMAAGIGLSVYMFSFFNTILYKDLSFKDGESIVLISASQNGEINSDKINLLDFNEIKKSIKGLSEFGGYINTSVNVSGRDGARRYNAIFAQENIFKITRTQPILGRGFTQDESKTGANKVVVIGFDIWQNQFGGNPKVTDEILQINGQSHQIIGVMPKGFFFPNTAQMWLPMLEDKTKLTRIDTPSLHGLAHINDDISMTEINQQLTMIMKRIENKYPQTNSGTSAYITTIPGSGAGDGQPVIYTMHIVAILILVLASINVGNLLLSRAVERAKETAIRVALGAPRSRLISQMLWESIIICTLGGTIGLLVVAWGLEISESITATFFVNPPAFWWKFSIDSYTIKLFFVILISTILVTGLLPAWKNSGGDFNAVLRDGTRGALGKNAGRLNRILVISEIFISMTVLIAASVMVYAAYQQSHQDIGADTDNILTARVLLTDANYADKQKQIQFAQTLESRLENSSGIADVMISTALPGDYSLEAKLILEGKEYSQNTNTSYPRTNYIAVMPGSLEKLGVEIKQGRYFNSADNGIEKYTALVSEDFAKRHFDGSAIGKRFRLAQTDSNKITWVSIVGIVENTIQGNREGRHLPSVYRPFTQVPRKQITIAMHMKSDVSTASHTLRKTLQSIDPLLPSFRIETYTQNNERFTAPIQFISSLTALFGLAAVVLAASGIYGVMSNTINQRTQEIGIKRALGADEKTITKEFLKTGGKQLLWGGVPGVLAGCGMGFAMSQLFGTGNGALILISVSITSIIGSVVMLATYLPTQKALQMEPSDALHHD</sequence>
<feature type="transmembrane region" description="Helical" evidence="7">
    <location>
        <begin position="319"/>
        <end position="341"/>
    </location>
</feature>
<comment type="similarity">
    <text evidence="6">Belongs to the ABC-4 integral membrane protein family.</text>
</comment>
<dbReference type="EMBL" id="FOLO01000065">
    <property type="protein sequence ID" value="SFD52838.1"/>
    <property type="molecule type" value="Genomic_DNA"/>
</dbReference>
<dbReference type="Proteomes" id="UP000198862">
    <property type="component" value="Unassembled WGS sequence"/>
</dbReference>
<evidence type="ECO:0000256" key="6">
    <source>
        <dbReference type="ARBA" id="ARBA00038076"/>
    </source>
</evidence>
<evidence type="ECO:0000313" key="10">
    <source>
        <dbReference type="EMBL" id="SFD52838.1"/>
    </source>
</evidence>
<dbReference type="Pfam" id="PF12704">
    <property type="entry name" value="MacB_PCD"/>
    <property type="match status" value="2"/>
</dbReference>
<keyword evidence="11" id="KW-1185">Reference proteome</keyword>
<dbReference type="PANTHER" id="PTHR30572">
    <property type="entry name" value="MEMBRANE COMPONENT OF TRANSPORTER-RELATED"/>
    <property type="match status" value="1"/>
</dbReference>
<dbReference type="GO" id="GO:0005886">
    <property type="term" value="C:plasma membrane"/>
    <property type="evidence" value="ECO:0007669"/>
    <property type="project" value="UniProtKB-SubCell"/>
</dbReference>
<evidence type="ECO:0000259" key="8">
    <source>
        <dbReference type="Pfam" id="PF02687"/>
    </source>
</evidence>
<feature type="transmembrane region" description="Helical" evidence="7">
    <location>
        <begin position="739"/>
        <end position="761"/>
    </location>
</feature>
<dbReference type="Pfam" id="PF02687">
    <property type="entry name" value="FtsX"/>
    <property type="match status" value="2"/>
</dbReference>
<feature type="transmembrane region" description="Helical" evidence="7">
    <location>
        <begin position="767"/>
        <end position="789"/>
    </location>
</feature>
<evidence type="ECO:0000256" key="1">
    <source>
        <dbReference type="ARBA" id="ARBA00004651"/>
    </source>
</evidence>
<feature type="transmembrane region" description="Helical" evidence="7">
    <location>
        <begin position="418"/>
        <end position="442"/>
    </location>
</feature>
<feature type="transmembrane region" description="Helical" evidence="7">
    <location>
        <begin position="679"/>
        <end position="702"/>
    </location>
</feature>
<keyword evidence="5 7" id="KW-0472">Membrane</keyword>
<proteinExistence type="inferred from homology"/>
<feature type="domain" description="MacB-like periplasmic core" evidence="9">
    <location>
        <begin position="424"/>
        <end position="643"/>
    </location>
</feature>
<evidence type="ECO:0000256" key="3">
    <source>
        <dbReference type="ARBA" id="ARBA00022692"/>
    </source>
</evidence>
<evidence type="ECO:0000313" key="11">
    <source>
        <dbReference type="Proteomes" id="UP000198862"/>
    </source>
</evidence>
<evidence type="ECO:0000256" key="7">
    <source>
        <dbReference type="SAM" id="Phobius"/>
    </source>
</evidence>
<keyword evidence="4 7" id="KW-1133">Transmembrane helix</keyword>
<accession>A0A1I1T6T8</accession>